<proteinExistence type="predicted"/>
<dbReference type="AlphaFoldDB" id="A0A7Y7IWW6"/>
<dbReference type="Proteomes" id="UP000534870">
    <property type="component" value="Unassembled WGS sequence"/>
</dbReference>
<keyword evidence="2" id="KW-0223">Dioxygenase</keyword>
<dbReference type="Pfam" id="PF10014">
    <property type="entry name" value="2OG-Fe_Oxy_2"/>
    <property type="match status" value="1"/>
</dbReference>
<evidence type="ECO:0000313" key="3">
    <source>
        <dbReference type="Proteomes" id="UP000534870"/>
    </source>
</evidence>
<organism evidence="2 3">
    <name type="scientific">Nguyenibacter vanlangensis</name>
    <dbReference type="NCBI Taxonomy" id="1216886"/>
    <lineage>
        <taxon>Bacteria</taxon>
        <taxon>Pseudomonadati</taxon>
        <taxon>Pseudomonadota</taxon>
        <taxon>Alphaproteobacteria</taxon>
        <taxon>Acetobacterales</taxon>
        <taxon>Acetobacteraceae</taxon>
        <taxon>Nguyenibacter</taxon>
    </lineage>
</organism>
<gene>
    <name evidence="2" type="ORF">HUK84_12150</name>
</gene>
<dbReference type="InterPro" id="IPR018724">
    <property type="entry name" value="2OG-Fe_dioxygenase"/>
</dbReference>
<dbReference type="RefSeq" id="WP_176640524.1">
    <property type="nucleotide sequence ID" value="NZ_JABXXP010000268.1"/>
</dbReference>
<dbReference type="Gene3D" id="2.60.120.620">
    <property type="entry name" value="q2cbj1_9rhob like domain"/>
    <property type="match status" value="1"/>
</dbReference>
<protein>
    <submittedName>
        <fullName evidence="2">2OG-Fe dioxygenase family protein</fullName>
    </submittedName>
</protein>
<dbReference type="GO" id="GO:0051213">
    <property type="term" value="F:dioxygenase activity"/>
    <property type="evidence" value="ECO:0007669"/>
    <property type="project" value="UniProtKB-KW"/>
</dbReference>
<evidence type="ECO:0000313" key="2">
    <source>
        <dbReference type="EMBL" id="NVN11856.1"/>
    </source>
</evidence>
<comment type="caution">
    <text evidence="2">The sequence shown here is derived from an EMBL/GenBank/DDBJ whole genome shotgun (WGS) entry which is preliminary data.</text>
</comment>
<feature type="region of interest" description="Disordered" evidence="1">
    <location>
        <begin position="1"/>
        <end position="22"/>
    </location>
</feature>
<dbReference type="EMBL" id="JABXXP010000268">
    <property type="protein sequence ID" value="NVN11856.1"/>
    <property type="molecule type" value="Genomic_DNA"/>
</dbReference>
<feature type="compositionally biased region" description="Pro residues" evidence="1">
    <location>
        <begin position="7"/>
        <end position="20"/>
    </location>
</feature>
<accession>A0A7Y7IWW6</accession>
<keyword evidence="2" id="KW-0560">Oxidoreductase</keyword>
<evidence type="ECO:0000256" key="1">
    <source>
        <dbReference type="SAM" id="MobiDB-lite"/>
    </source>
</evidence>
<name>A0A7Y7IWW6_9PROT</name>
<sequence>MSEDSTPPLPAPEPPLPELPPLEEHLRTEGFSFLRAADIRPMLASYGLADWEGFAASWNRLGLDRYMADGGRYRRRRHATFAVSAEGIERKKHQPHYQSRDYNELNGGIERWFRPVEDAIGAHPALMAILRLMQRVATDLTAPAGQPDTWHAEIHQFRIEARPDEPGEPTPEGLHRDGVDWVLVLMVRRENVASGETSIHDLHRREIGHFMLAEPLDAALVDDNRVYHGVTAVRPIDPAQPAYRDVLVVTFRHQ</sequence>
<reference evidence="2 3" key="1">
    <citation type="submission" date="2020-06" db="EMBL/GenBank/DDBJ databases">
        <title>Description of novel acetic acid bacteria.</title>
        <authorList>
            <person name="Sombolestani A."/>
        </authorList>
    </citation>
    <scope>NUCLEOTIDE SEQUENCE [LARGE SCALE GENOMIC DNA]</scope>
    <source>
        <strain evidence="2 3">LMG 31431</strain>
    </source>
</reference>